<reference evidence="5" key="4">
    <citation type="journal article" date="2019" name="Int. J. Syst. Evol. Microbiol.">
        <title>The Global Catalogue of Microorganisms (GCM) 10K type strain sequencing project: providing services to taxonomists for standard genome sequencing and annotation.</title>
        <authorList>
            <consortium name="The Broad Institute Genomics Platform"/>
            <consortium name="The Broad Institute Genome Sequencing Center for Infectious Disease"/>
            <person name="Wu L."/>
            <person name="Ma J."/>
        </authorList>
    </citation>
    <scope>NUCLEOTIDE SEQUENCE [LARGE SCALE GENOMIC DNA]</scope>
    <source>
        <strain evidence="5">CGMCC 1.12707</strain>
    </source>
</reference>
<reference evidence="2" key="1">
    <citation type="journal article" date="2014" name="Int. J. Syst. Evol. Microbiol.">
        <title>Complete genome of a new Firmicutes species belonging to the dominant human colonic microbiota ('Ruminococcus bicirculans') reveals two chromosomes and a selective capacity to utilize plant glucans.</title>
        <authorList>
            <consortium name="NISC Comparative Sequencing Program"/>
            <person name="Wegmann U."/>
            <person name="Louis P."/>
            <person name="Goesmann A."/>
            <person name="Henrissat B."/>
            <person name="Duncan S.H."/>
            <person name="Flint H.J."/>
        </authorList>
    </citation>
    <scope>NUCLEOTIDE SEQUENCE</scope>
    <source>
        <strain evidence="2">CGMCC 1.12707</strain>
    </source>
</reference>
<gene>
    <name evidence="2" type="ORF">GCM10010984_14240</name>
    <name evidence="3" type="ORF">SAMN05443634_106174</name>
</gene>
<organism evidence="3 4">
    <name type="scientific">Chishuiella changwenlii</name>
    <dbReference type="NCBI Taxonomy" id="1434701"/>
    <lineage>
        <taxon>Bacteria</taxon>
        <taxon>Pseudomonadati</taxon>
        <taxon>Bacteroidota</taxon>
        <taxon>Flavobacteriia</taxon>
        <taxon>Flavobacteriales</taxon>
        <taxon>Weeksellaceae</taxon>
        <taxon>Chishuiella</taxon>
    </lineage>
</organism>
<evidence type="ECO:0000313" key="5">
    <source>
        <dbReference type="Proteomes" id="UP000650994"/>
    </source>
</evidence>
<dbReference type="Proteomes" id="UP000650994">
    <property type="component" value="Unassembled WGS sequence"/>
</dbReference>
<dbReference type="Proteomes" id="UP000184120">
    <property type="component" value="Unassembled WGS sequence"/>
</dbReference>
<dbReference type="RefSeq" id="WP_072931803.1">
    <property type="nucleotide sequence ID" value="NZ_BMFL01000008.1"/>
</dbReference>
<name>A0A1M6YB85_9FLAO</name>
<keyword evidence="5" id="KW-1185">Reference proteome</keyword>
<evidence type="ECO:0000313" key="3">
    <source>
        <dbReference type="EMBL" id="SHL15508.1"/>
    </source>
</evidence>
<evidence type="ECO:0000313" key="4">
    <source>
        <dbReference type="Proteomes" id="UP000184120"/>
    </source>
</evidence>
<dbReference type="EMBL" id="BMFL01000008">
    <property type="protein sequence ID" value="GGE97844.1"/>
    <property type="molecule type" value="Genomic_DNA"/>
</dbReference>
<reference evidence="2" key="5">
    <citation type="submission" date="2024-05" db="EMBL/GenBank/DDBJ databases">
        <authorList>
            <person name="Sun Q."/>
            <person name="Zhou Y."/>
        </authorList>
    </citation>
    <scope>NUCLEOTIDE SEQUENCE</scope>
    <source>
        <strain evidence="2">CGMCC 1.12707</strain>
    </source>
</reference>
<proteinExistence type="predicted"/>
<dbReference type="STRING" id="1434701.SAMN05443634_106174"/>
<evidence type="ECO:0000313" key="2">
    <source>
        <dbReference type="EMBL" id="GGE97844.1"/>
    </source>
</evidence>
<protein>
    <submittedName>
        <fullName evidence="3">Uncharacterized protein</fullName>
    </submittedName>
</protein>
<accession>A0A1M6YB85</accession>
<keyword evidence="1" id="KW-0732">Signal</keyword>
<feature type="signal peptide" evidence="1">
    <location>
        <begin position="1"/>
        <end position="18"/>
    </location>
</feature>
<feature type="chain" id="PRO_5013291483" evidence="1">
    <location>
        <begin position="19"/>
        <end position="154"/>
    </location>
</feature>
<dbReference type="OrthoDB" id="1494765at2"/>
<reference evidence="4" key="2">
    <citation type="submission" date="2016-11" db="EMBL/GenBank/DDBJ databases">
        <authorList>
            <person name="Varghese N."/>
            <person name="Submissions S."/>
        </authorList>
    </citation>
    <scope>NUCLEOTIDE SEQUENCE [LARGE SCALE GENOMIC DNA]</scope>
    <source>
        <strain evidence="4">DSM 27989</strain>
    </source>
</reference>
<reference evidence="3" key="3">
    <citation type="submission" date="2016-11" db="EMBL/GenBank/DDBJ databases">
        <authorList>
            <person name="Jaros S."/>
            <person name="Januszkiewicz K."/>
            <person name="Wedrychowicz H."/>
        </authorList>
    </citation>
    <scope>NUCLEOTIDE SEQUENCE [LARGE SCALE GENOMIC DNA]</scope>
    <source>
        <strain evidence="3">DSM 27989</strain>
    </source>
</reference>
<sequence length="154" mass="17946">MKYLLFLALAFPFSTLFAQQLLWTTSEKSGEKYIPIKTVSDKVLDFHEHYKYYYDGSGFSKNSFIKSFESSSSYKKISDESVWEELKEIVKTINTPTVVAFKDNLGNGSVVFVIFISKENVDMLTFSNNLEENAILTNSYKKEEFRKWFNSFLK</sequence>
<dbReference type="EMBL" id="FRBH01000006">
    <property type="protein sequence ID" value="SHL15508.1"/>
    <property type="molecule type" value="Genomic_DNA"/>
</dbReference>
<dbReference type="AlphaFoldDB" id="A0A1M6YB85"/>
<evidence type="ECO:0000256" key="1">
    <source>
        <dbReference type="SAM" id="SignalP"/>
    </source>
</evidence>